<proteinExistence type="predicted"/>
<dbReference type="EMBL" id="AVOT02066092">
    <property type="protein sequence ID" value="MBW0557985.1"/>
    <property type="molecule type" value="Genomic_DNA"/>
</dbReference>
<accession>A0A9Q3J7X1</accession>
<sequence>MGTLNQRTERIWLKFFSSTYPQSVVPMENLQQEFQPSFTLGTTGSMLPESMYQRDTLQISHGNHQRMESQQAVQTPGGKCSQDKGESCHYPS</sequence>
<evidence type="ECO:0000313" key="3">
    <source>
        <dbReference type="Proteomes" id="UP000765509"/>
    </source>
</evidence>
<dbReference type="AlphaFoldDB" id="A0A9Q3J7X1"/>
<dbReference type="Proteomes" id="UP000765509">
    <property type="component" value="Unassembled WGS sequence"/>
</dbReference>
<reference evidence="2" key="1">
    <citation type="submission" date="2021-03" db="EMBL/GenBank/DDBJ databases">
        <title>Draft genome sequence of rust myrtle Austropuccinia psidii MF-1, a brazilian biotype.</title>
        <authorList>
            <person name="Quecine M.C."/>
            <person name="Pachon D.M.R."/>
            <person name="Bonatelli M.L."/>
            <person name="Correr F.H."/>
            <person name="Franceschini L.M."/>
            <person name="Leite T.F."/>
            <person name="Margarido G.R.A."/>
            <person name="Almeida C.A."/>
            <person name="Ferrarezi J.A."/>
            <person name="Labate C.A."/>
        </authorList>
    </citation>
    <scope>NUCLEOTIDE SEQUENCE</scope>
    <source>
        <strain evidence="2">MF-1</strain>
    </source>
</reference>
<keyword evidence="3" id="KW-1185">Reference proteome</keyword>
<gene>
    <name evidence="2" type="ORF">O181_097700</name>
</gene>
<organism evidence="2 3">
    <name type="scientific">Austropuccinia psidii MF-1</name>
    <dbReference type="NCBI Taxonomy" id="1389203"/>
    <lineage>
        <taxon>Eukaryota</taxon>
        <taxon>Fungi</taxon>
        <taxon>Dikarya</taxon>
        <taxon>Basidiomycota</taxon>
        <taxon>Pucciniomycotina</taxon>
        <taxon>Pucciniomycetes</taxon>
        <taxon>Pucciniales</taxon>
        <taxon>Sphaerophragmiaceae</taxon>
        <taxon>Austropuccinia</taxon>
    </lineage>
</organism>
<protein>
    <submittedName>
        <fullName evidence="2">Uncharacterized protein</fullName>
    </submittedName>
</protein>
<feature type="region of interest" description="Disordered" evidence="1">
    <location>
        <begin position="61"/>
        <end position="92"/>
    </location>
</feature>
<comment type="caution">
    <text evidence="2">The sequence shown here is derived from an EMBL/GenBank/DDBJ whole genome shotgun (WGS) entry which is preliminary data.</text>
</comment>
<name>A0A9Q3J7X1_9BASI</name>
<feature type="compositionally biased region" description="Basic and acidic residues" evidence="1">
    <location>
        <begin position="81"/>
        <end position="92"/>
    </location>
</feature>
<evidence type="ECO:0000313" key="2">
    <source>
        <dbReference type="EMBL" id="MBW0557985.1"/>
    </source>
</evidence>
<feature type="compositionally biased region" description="Polar residues" evidence="1">
    <location>
        <begin position="61"/>
        <end position="74"/>
    </location>
</feature>
<evidence type="ECO:0000256" key="1">
    <source>
        <dbReference type="SAM" id="MobiDB-lite"/>
    </source>
</evidence>